<evidence type="ECO:0000313" key="1">
    <source>
        <dbReference type="EMBL" id="TKW00259.1"/>
    </source>
</evidence>
<keyword evidence="2" id="KW-1185">Reference proteome</keyword>
<reference evidence="1" key="1">
    <citation type="submission" date="2019-03" db="EMBL/GenBank/DDBJ databases">
        <title>WGS assembly of Setaria viridis.</title>
        <authorList>
            <person name="Huang P."/>
            <person name="Jenkins J."/>
            <person name="Grimwood J."/>
            <person name="Barry K."/>
            <person name="Healey A."/>
            <person name="Mamidi S."/>
            <person name="Sreedasyam A."/>
            <person name="Shu S."/>
            <person name="Feldman M."/>
            <person name="Wu J."/>
            <person name="Yu Y."/>
            <person name="Chen C."/>
            <person name="Johnson J."/>
            <person name="Rokhsar D."/>
            <person name="Baxter I."/>
            <person name="Schmutz J."/>
            <person name="Brutnell T."/>
            <person name="Kellogg E."/>
        </authorList>
    </citation>
    <scope>NUCLEOTIDE SEQUENCE [LARGE SCALE GENOMIC DNA]</scope>
</reference>
<gene>
    <name evidence="1" type="ORF">SEVIR_8G096901v2</name>
</gene>
<dbReference type="EMBL" id="CM016559">
    <property type="protein sequence ID" value="TKW00259.1"/>
    <property type="molecule type" value="Genomic_DNA"/>
</dbReference>
<dbReference type="AlphaFoldDB" id="A0A4U6TI52"/>
<name>A0A4U6TI52_SETVI</name>
<organism evidence="1 2">
    <name type="scientific">Setaria viridis</name>
    <name type="common">Green bristlegrass</name>
    <name type="synonym">Setaria italica subsp. viridis</name>
    <dbReference type="NCBI Taxonomy" id="4556"/>
    <lineage>
        <taxon>Eukaryota</taxon>
        <taxon>Viridiplantae</taxon>
        <taxon>Streptophyta</taxon>
        <taxon>Embryophyta</taxon>
        <taxon>Tracheophyta</taxon>
        <taxon>Spermatophyta</taxon>
        <taxon>Magnoliopsida</taxon>
        <taxon>Liliopsida</taxon>
        <taxon>Poales</taxon>
        <taxon>Poaceae</taxon>
        <taxon>PACMAD clade</taxon>
        <taxon>Panicoideae</taxon>
        <taxon>Panicodae</taxon>
        <taxon>Paniceae</taxon>
        <taxon>Cenchrinae</taxon>
        <taxon>Setaria</taxon>
    </lineage>
</organism>
<dbReference type="Gramene" id="TKW00259">
    <property type="protein sequence ID" value="TKW00259"/>
    <property type="gene ID" value="SEVIR_8G096901v2"/>
</dbReference>
<accession>A0A4U6TI52</accession>
<protein>
    <submittedName>
        <fullName evidence="1">Uncharacterized protein</fullName>
    </submittedName>
</protein>
<dbReference type="Proteomes" id="UP000298652">
    <property type="component" value="Chromosome 8"/>
</dbReference>
<sequence length="75" mass="8889">MLQVYVSSVSDVSRVRCKYFIWMLQSRSRCCICCNGYTRMLQAYVPNVSSVFRRMLLFQIFLAFTSVFKRMLHAT</sequence>
<evidence type="ECO:0000313" key="2">
    <source>
        <dbReference type="Proteomes" id="UP000298652"/>
    </source>
</evidence>
<proteinExistence type="predicted"/>